<keyword evidence="2" id="KW-0808">Transferase</keyword>
<name>A0A7G6YCU7_9MICO</name>
<gene>
    <name evidence="2" type="ORF">F1C12_15125</name>
</gene>
<evidence type="ECO:0000259" key="1">
    <source>
        <dbReference type="PROSITE" id="PS51186"/>
    </source>
</evidence>
<dbReference type="InterPro" id="IPR016181">
    <property type="entry name" value="Acyl_CoA_acyltransferase"/>
</dbReference>
<accession>A0A7G6YCU7</accession>
<protein>
    <submittedName>
        <fullName evidence="2">GNAT family N-acetyltransferase</fullName>
    </submittedName>
</protein>
<dbReference type="GO" id="GO:0008999">
    <property type="term" value="F:protein-N-terminal-alanine acetyltransferase activity"/>
    <property type="evidence" value="ECO:0007669"/>
    <property type="project" value="TreeGrafter"/>
</dbReference>
<evidence type="ECO:0000313" key="3">
    <source>
        <dbReference type="Proteomes" id="UP000515511"/>
    </source>
</evidence>
<dbReference type="PANTHER" id="PTHR43441">
    <property type="entry name" value="RIBOSOMAL-PROTEIN-SERINE ACETYLTRANSFERASE"/>
    <property type="match status" value="1"/>
</dbReference>
<dbReference type="GO" id="GO:1990189">
    <property type="term" value="F:protein N-terminal-serine acetyltransferase activity"/>
    <property type="evidence" value="ECO:0007669"/>
    <property type="project" value="TreeGrafter"/>
</dbReference>
<dbReference type="Gene3D" id="3.40.630.30">
    <property type="match status" value="1"/>
</dbReference>
<sequence length="176" mass="19190">MDPFPLRLALDDHAGVVLRRLEADDWPIELTLARVEDVPTWTMYPADLDEDGARLRAQRNVRAADAAHGIRYVVDEGGEALGTVGFGKSEDGFEVFYALRPEARGRGLVTSAVSALSAWLGAQGERVVWLSTLDGNAASEAVAVRCGFTRFRSGTHVDGRPLTVWTLRLHSESIAD</sequence>
<dbReference type="RefSeq" id="WP_185275746.1">
    <property type="nucleotide sequence ID" value="NZ_CP043641.1"/>
</dbReference>
<dbReference type="GO" id="GO:0005737">
    <property type="term" value="C:cytoplasm"/>
    <property type="evidence" value="ECO:0007669"/>
    <property type="project" value="TreeGrafter"/>
</dbReference>
<feature type="domain" description="N-acetyltransferase" evidence="1">
    <location>
        <begin position="16"/>
        <end position="163"/>
    </location>
</feature>
<organism evidence="2 3">
    <name type="scientific">Leifsonia shinshuensis</name>
    <dbReference type="NCBI Taxonomy" id="150026"/>
    <lineage>
        <taxon>Bacteria</taxon>
        <taxon>Bacillati</taxon>
        <taxon>Actinomycetota</taxon>
        <taxon>Actinomycetes</taxon>
        <taxon>Micrococcales</taxon>
        <taxon>Microbacteriaceae</taxon>
        <taxon>Leifsonia</taxon>
    </lineage>
</organism>
<dbReference type="Pfam" id="PF13302">
    <property type="entry name" value="Acetyltransf_3"/>
    <property type="match status" value="1"/>
</dbReference>
<dbReference type="InterPro" id="IPR000182">
    <property type="entry name" value="GNAT_dom"/>
</dbReference>
<dbReference type="KEGG" id="lse:F1C12_15125"/>
<dbReference type="CDD" id="cd04301">
    <property type="entry name" value="NAT_SF"/>
    <property type="match status" value="1"/>
</dbReference>
<dbReference type="Proteomes" id="UP000515511">
    <property type="component" value="Chromosome"/>
</dbReference>
<proteinExistence type="predicted"/>
<dbReference type="AlphaFoldDB" id="A0A7G6YCU7"/>
<dbReference type="PANTHER" id="PTHR43441:SF2">
    <property type="entry name" value="FAMILY ACETYLTRANSFERASE, PUTATIVE (AFU_ORTHOLOGUE AFUA_7G00850)-RELATED"/>
    <property type="match status" value="1"/>
</dbReference>
<dbReference type="PROSITE" id="PS51186">
    <property type="entry name" value="GNAT"/>
    <property type="match status" value="1"/>
</dbReference>
<reference evidence="3" key="1">
    <citation type="submission" date="2019-09" db="EMBL/GenBank/DDBJ databases">
        <title>Antimicrobial potential of Antarctic Bacteria.</title>
        <authorList>
            <person name="Benaud N."/>
            <person name="Edwards R.J."/>
            <person name="Ferrari B.C."/>
        </authorList>
    </citation>
    <scope>NUCLEOTIDE SEQUENCE [LARGE SCALE GENOMIC DNA]</scope>
    <source>
        <strain evidence="3">INR9</strain>
    </source>
</reference>
<dbReference type="SUPFAM" id="SSF55729">
    <property type="entry name" value="Acyl-CoA N-acyltransferases (Nat)"/>
    <property type="match status" value="1"/>
</dbReference>
<dbReference type="InterPro" id="IPR051908">
    <property type="entry name" value="Ribosomal_N-acetyltransferase"/>
</dbReference>
<evidence type="ECO:0000313" key="2">
    <source>
        <dbReference type="EMBL" id="QNE36312.1"/>
    </source>
</evidence>
<dbReference type="EMBL" id="CP043641">
    <property type="protein sequence ID" value="QNE36312.1"/>
    <property type="molecule type" value="Genomic_DNA"/>
</dbReference>